<sequence>MTHGKQAYRALSKLPSAKSDTRQRFFKKIKKTGLAAAARRCAEAAHARRSRCPGSLQQQPYTASPQPALAAAATTAVRALAVVAIARARRRSPRALAVAAITHALAIVAVARARLSSPVRSPAQPKPARSPPSPQPARARRRRRRRCRGSPQHQPYTAPPLPARSPLSQ</sequence>
<comment type="caution">
    <text evidence="2">The sequence shown here is derived from an EMBL/GenBank/DDBJ whole genome shotgun (WGS) entry which is preliminary data.</text>
</comment>
<dbReference type="AlphaFoldDB" id="A0A8T0XQC5"/>
<evidence type="ECO:0000313" key="3">
    <source>
        <dbReference type="Proteomes" id="UP000823388"/>
    </source>
</evidence>
<proteinExistence type="predicted"/>
<accession>A0A8T0XQC5</accession>
<protein>
    <submittedName>
        <fullName evidence="2">Uncharacterized protein</fullName>
    </submittedName>
</protein>
<keyword evidence="3" id="KW-1185">Reference proteome</keyword>
<gene>
    <name evidence="2" type="ORF">PVAP13_1KG495015</name>
</gene>
<feature type="compositionally biased region" description="Basic residues" evidence="1">
    <location>
        <begin position="138"/>
        <end position="148"/>
    </location>
</feature>
<evidence type="ECO:0000256" key="1">
    <source>
        <dbReference type="SAM" id="MobiDB-lite"/>
    </source>
</evidence>
<feature type="compositionally biased region" description="Pro residues" evidence="1">
    <location>
        <begin position="124"/>
        <end position="135"/>
    </location>
</feature>
<feature type="region of interest" description="Disordered" evidence="1">
    <location>
        <begin position="118"/>
        <end position="169"/>
    </location>
</feature>
<evidence type="ECO:0000313" key="2">
    <source>
        <dbReference type="EMBL" id="KAG2661275.1"/>
    </source>
</evidence>
<dbReference type="EMBL" id="CM029037">
    <property type="protein sequence ID" value="KAG2661275.1"/>
    <property type="molecule type" value="Genomic_DNA"/>
</dbReference>
<organism evidence="2 3">
    <name type="scientific">Panicum virgatum</name>
    <name type="common">Blackwell switchgrass</name>
    <dbReference type="NCBI Taxonomy" id="38727"/>
    <lineage>
        <taxon>Eukaryota</taxon>
        <taxon>Viridiplantae</taxon>
        <taxon>Streptophyta</taxon>
        <taxon>Embryophyta</taxon>
        <taxon>Tracheophyta</taxon>
        <taxon>Spermatophyta</taxon>
        <taxon>Magnoliopsida</taxon>
        <taxon>Liliopsida</taxon>
        <taxon>Poales</taxon>
        <taxon>Poaceae</taxon>
        <taxon>PACMAD clade</taxon>
        <taxon>Panicoideae</taxon>
        <taxon>Panicodae</taxon>
        <taxon>Paniceae</taxon>
        <taxon>Panicinae</taxon>
        <taxon>Panicum</taxon>
        <taxon>Panicum sect. Hiantes</taxon>
    </lineage>
</organism>
<reference evidence="2" key="1">
    <citation type="submission" date="2020-05" db="EMBL/GenBank/DDBJ databases">
        <title>WGS assembly of Panicum virgatum.</title>
        <authorList>
            <person name="Lovell J.T."/>
            <person name="Jenkins J."/>
            <person name="Shu S."/>
            <person name="Juenger T.E."/>
            <person name="Schmutz J."/>
        </authorList>
    </citation>
    <scope>NUCLEOTIDE SEQUENCE</scope>
    <source>
        <strain evidence="2">AP13</strain>
    </source>
</reference>
<dbReference type="Proteomes" id="UP000823388">
    <property type="component" value="Chromosome 1K"/>
</dbReference>
<name>A0A8T0XQC5_PANVG</name>